<keyword evidence="4" id="KW-1185">Reference proteome</keyword>
<comment type="caution">
    <text evidence="3">The sequence shown here is derived from an EMBL/GenBank/DDBJ whole genome shotgun (WGS) entry which is preliminary data.</text>
</comment>
<proteinExistence type="predicted"/>
<feature type="transmembrane region" description="Helical" evidence="1">
    <location>
        <begin position="124"/>
        <end position="141"/>
    </location>
</feature>
<gene>
    <name evidence="3" type="ORF">GGQ96_000001</name>
</gene>
<feature type="transmembrane region" description="Helical" evidence="1">
    <location>
        <begin position="96"/>
        <end position="117"/>
    </location>
</feature>
<keyword evidence="1" id="KW-1133">Transmembrane helix</keyword>
<evidence type="ECO:0000313" key="3">
    <source>
        <dbReference type="EMBL" id="MBB4615895.1"/>
    </source>
</evidence>
<evidence type="ECO:0000256" key="1">
    <source>
        <dbReference type="SAM" id="Phobius"/>
    </source>
</evidence>
<dbReference type="GO" id="GO:0016747">
    <property type="term" value="F:acyltransferase activity, transferring groups other than amino-acyl groups"/>
    <property type="evidence" value="ECO:0007669"/>
    <property type="project" value="InterPro"/>
</dbReference>
<keyword evidence="1" id="KW-0472">Membrane</keyword>
<dbReference type="AlphaFoldDB" id="A0A7W7AF47"/>
<accession>A0A7W7AF47</accession>
<protein>
    <submittedName>
        <fullName evidence="3">Fucose 4-O-acetylase-like acetyltransferase</fullName>
    </submittedName>
</protein>
<feature type="transmembrane region" description="Helical" evidence="1">
    <location>
        <begin position="62"/>
        <end position="84"/>
    </location>
</feature>
<keyword evidence="1" id="KW-0812">Transmembrane</keyword>
<dbReference type="Proteomes" id="UP000574769">
    <property type="component" value="Unassembled WGS sequence"/>
</dbReference>
<sequence length="188" mass="20754">MLAFHAIGSEPGLGRSSWVYFADSLHFVRMPIFIAITGYLYGRTRGYRPLTPAMWSKRLSRLWPPFLLVTLIVGIIDKVAGRGFHPVDALLFGSWHLWYIQAIGVILGTMLFIELWISPGSRSLWIAAAIAALVAASGVLADVRLLSIQRAICLMPHFLAGAALGSTPRENQPRLLKIAIYALGVDFH</sequence>
<name>A0A7W7AF47_9SPHN</name>
<organism evidence="3 4">
    <name type="scientific">Sphingomonas abaci</name>
    <dbReference type="NCBI Taxonomy" id="237611"/>
    <lineage>
        <taxon>Bacteria</taxon>
        <taxon>Pseudomonadati</taxon>
        <taxon>Pseudomonadota</taxon>
        <taxon>Alphaproteobacteria</taxon>
        <taxon>Sphingomonadales</taxon>
        <taxon>Sphingomonadaceae</taxon>
        <taxon>Sphingomonas</taxon>
    </lineage>
</organism>
<dbReference type="InterPro" id="IPR002656">
    <property type="entry name" value="Acyl_transf_3_dom"/>
</dbReference>
<feature type="domain" description="Acyltransferase 3" evidence="2">
    <location>
        <begin position="9"/>
        <end position="181"/>
    </location>
</feature>
<dbReference type="Pfam" id="PF01757">
    <property type="entry name" value="Acyl_transf_3"/>
    <property type="match status" value="1"/>
</dbReference>
<feature type="transmembrane region" description="Helical" evidence="1">
    <location>
        <begin position="18"/>
        <end position="41"/>
    </location>
</feature>
<dbReference type="EMBL" id="JACHNY010000001">
    <property type="protein sequence ID" value="MBB4615895.1"/>
    <property type="molecule type" value="Genomic_DNA"/>
</dbReference>
<evidence type="ECO:0000313" key="4">
    <source>
        <dbReference type="Proteomes" id="UP000574769"/>
    </source>
</evidence>
<reference evidence="3 4" key="1">
    <citation type="submission" date="2020-08" db="EMBL/GenBank/DDBJ databases">
        <title>Genomic Encyclopedia of Type Strains, Phase IV (KMG-IV): sequencing the most valuable type-strain genomes for metagenomic binning, comparative biology and taxonomic classification.</title>
        <authorList>
            <person name="Goeker M."/>
        </authorList>
    </citation>
    <scope>NUCLEOTIDE SEQUENCE [LARGE SCALE GENOMIC DNA]</scope>
    <source>
        <strain evidence="3 4">DSM 15867</strain>
    </source>
</reference>
<keyword evidence="3" id="KW-0808">Transferase</keyword>
<evidence type="ECO:0000259" key="2">
    <source>
        <dbReference type="Pfam" id="PF01757"/>
    </source>
</evidence>